<proteinExistence type="predicted"/>
<feature type="region of interest" description="Disordered" evidence="1">
    <location>
        <begin position="104"/>
        <end position="204"/>
    </location>
</feature>
<accession>A0A8H3EFV4</accession>
<evidence type="ECO:0000313" key="3">
    <source>
        <dbReference type="Proteomes" id="UP000663827"/>
    </source>
</evidence>
<protein>
    <submittedName>
        <fullName evidence="2">Uncharacterized protein</fullName>
    </submittedName>
</protein>
<name>A0A8H3EFV4_9AGAM</name>
<dbReference type="AlphaFoldDB" id="A0A8H3EFV4"/>
<dbReference type="EMBL" id="CAJNJQ010006532">
    <property type="protein sequence ID" value="CAE7230747.1"/>
    <property type="molecule type" value="Genomic_DNA"/>
</dbReference>
<evidence type="ECO:0000313" key="2">
    <source>
        <dbReference type="EMBL" id="CAE7230747.1"/>
    </source>
</evidence>
<reference evidence="2" key="1">
    <citation type="submission" date="2021-01" db="EMBL/GenBank/DDBJ databases">
        <authorList>
            <person name="Kaushik A."/>
        </authorList>
    </citation>
    <scope>NUCLEOTIDE SEQUENCE</scope>
    <source>
        <strain evidence="2">AG5</strain>
    </source>
</reference>
<evidence type="ECO:0000256" key="1">
    <source>
        <dbReference type="SAM" id="MobiDB-lite"/>
    </source>
</evidence>
<gene>
    <name evidence="2" type="ORF">RDB_LOCUS185570</name>
</gene>
<organism evidence="2 3">
    <name type="scientific">Rhizoctonia solani</name>
    <dbReference type="NCBI Taxonomy" id="456999"/>
    <lineage>
        <taxon>Eukaryota</taxon>
        <taxon>Fungi</taxon>
        <taxon>Dikarya</taxon>
        <taxon>Basidiomycota</taxon>
        <taxon>Agaricomycotina</taxon>
        <taxon>Agaricomycetes</taxon>
        <taxon>Cantharellales</taxon>
        <taxon>Ceratobasidiaceae</taxon>
        <taxon>Rhizoctonia</taxon>
    </lineage>
</organism>
<sequence>MTLDASVDKFLLSTSDILEGTQKTYIKCSKTGEIKWCKSRTLTLHEVVDELHAGAELAYSIHRPTRGWYIRVKAHGKQPLVVDLLPDPLVDTTQPDADSALVFHIPGKGKERESVGSSLADQDEYSFPPTPPIRSPPRKKREPGAKPDSLLSEPSSPTSAAHTDPLRSPDPPQPPTKLQPRLSPQPTTTLVFSPTPPPKIPSGPSFSRAFASGLLRVVTNTIFSPPRRSFSLYARSSSGMMSATTPVLESGPQFALEKVLEYEDTTPVLSVSQMTGVVTVLNGGYGNTGLLVACAMAYLDFLAEREGYIAAANGG</sequence>
<comment type="caution">
    <text evidence="2">The sequence shown here is derived from an EMBL/GenBank/DDBJ whole genome shotgun (WGS) entry which is preliminary data.</text>
</comment>
<feature type="compositionally biased region" description="Polar residues" evidence="1">
    <location>
        <begin position="152"/>
        <end position="161"/>
    </location>
</feature>
<feature type="compositionally biased region" description="Pro residues" evidence="1">
    <location>
        <begin position="168"/>
        <end position="177"/>
    </location>
</feature>
<dbReference type="Proteomes" id="UP000663827">
    <property type="component" value="Unassembled WGS sequence"/>
</dbReference>
<feature type="compositionally biased region" description="Polar residues" evidence="1">
    <location>
        <begin position="182"/>
        <end position="192"/>
    </location>
</feature>